<evidence type="ECO:0000313" key="1">
    <source>
        <dbReference type="EMBL" id="URL60320.1"/>
    </source>
</evidence>
<protein>
    <submittedName>
        <fullName evidence="1">DUF2461 domain-containing protein</fullName>
    </submittedName>
</protein>
<dbReference type="NCBIfam" id="TIGR02453">
    <property type="entry name" value="TIGR02453 family protein"/>
    <property type="match status" value="1"/>
</dbReference>
<dbReference type="EMBL" id="CP063231">
    <property type="protein sequence ID" value="URL60320.1"/>
    <property type="molecule type" value="Genomic_DNA"/>
</dbReference>
<keyword evidence="2" id="KW-1185">Reference proteome</keyword>
<dbReference type="PANTHER" id="PTHR36452">
    <property type="entry name" value="CHROMOSOME 12, WHOLE GENOME SHOTGUN SEQUENCE"/>
    <property type="match status" value="1"/>
</dbReference>
<name>A0ABY4T6A7_9GAMM</name>
<evidence type="ECO:0000313" key="2">
    <source>
        <dbReference type="Proteomes" id="UP001056681"/>
    </source>
</evidence>
<dbReference type="RefSeq" id="WP_250340720.1">
    <property type="nucleotide sequence ID" value="NZ_CP063231.1"/>
</dbReference>
<sequence>MPKKAYFTPATFRFFNALARHNNREWFHEHKDDYERHVREPFIALIGDLAAPLHAISPHFRADPRKVGGSLYRIHRDTRFANDKQPYKNWQGSRFFHERRHEIPAPGFYLHIQPGECFVGAGMWHPEPPVLKKLREFLADNPGAWKRATQTKAFRERFSFWGESLSRPPRGFDANHELIEDLKRKNFAAGRDFDEAMACSPDLLPFVVDHFKRLAPMVDYLCAAQELEF</sequence>
<dbReference type="Pfam" id="PF09365">
    <property type="entry name" value="DUF2461"/>
    <property type="match status" value="1"/>
</dbReference>
<dbReference type="InterPro" id="IPR012808">
    <property type="entry name" value="CHP02453"/>
</dbReference>
<gene>
    <name evidence="1" type="ORF">IM816_08180</name>
</gene>
<dbReference type="Proteomes" id="UP001056681">
    <property type="component" value="Chromosome"/>
</dbReference>
<accession>A0ABY4T6A7</accession>
<dbReference type="PIRSF" id="PIRSF028451">
    <property type="entry name" value="UCP028451"/>
    <property type="match status" value="1"/>
</dbReference>
<dbReference type="PANTHER" id="PTHR36452:SF1">
    <property type="entry name" value="DUF2461 DOMAIN-CONTAINING PROTEIN"/>
    <property type="match status" value="1"/>
</dbReference>
<proteinExistence type="predicted"/>
<dbReference type="InterPro" id="IPR015996">
    <property type="entry name" value="UCP028451"/>
</dbReference>
<reference evidence="1" key="1">
    <citation type="submission" date="2020-10" db="EMBL/GenBank/DDBJ databases">
        <title>Whole-genome sequence of Luteibacter sp. EIF3.</title>
        <authorList>
            <person name="Friedrich I."/>
            <person name="Hertel R."/>
            <person name="Daniel R."/>
        </authorList>
    </citation>
    <scope>NUCLEOTIDE SEQUENCE</scope>
    <source>
        <strain evidence="1">EIF3</strain>
    </source>
</reference>
<organism evidence="1 2">
    <name type="scientific">Luteibacter flocculans</name>
    <dbReference type="NCBI Taxonomy" id="2780091"/>
    <lineage>
        <taxon>Bacteria</taxon>
        <taxon>Pseudomonadati</taxon>
        <taxon>Pseudomonadota</taxon>
        <taxon>Gammaproteobacteria</taxon>
        <taxon>Lysobacterales</taxon>
        <taxon>Rhodanobacteraceae</taxon>
        <taxon>Luteibacter</taxon>
    </lineage>
</organism>